<feature type="compositionally biased region" description="Polar residues" evidence="1">
    <location>
        <begin position="78"/>
        <end position="87"/>
    </location>
</feature>
<comment type="caution">
    <text evidence="2">The sequence shown here is derived from an EMBL/GenBank/DDBJ whole genome shotgun (WGS) entry which is preliminary data.</text>
</comment>
<protein>
    <submittedName>
        <fullName evidence="2">Uncharacterized protein</fullName>
    </submittedName>
</protein>
<reference evidence="2" key="1">
    <citation type="submission" date="2023-08" db="EMBL/GenBank/DDBJ databases">
        <title>Chromosome-level Genome Assembly of mud carp (Cirrhinus molitorella).</title>
        <authorList>
            <person name="Liu H."/>
        </authorList>
    </citation>
    <scope>NUCLEOTIDE SEQUENCE</scope>
    <source>
        <strain evidence="2">Prfri</strain>
        <tissue evidence="2">Muscle</tissue>
    </source>
</reference>
<organism evidence="2 3">
    <name type="scientific">Cirrhinus molitorella</name>
    <name type="common">mud carp</name>
    <dbReference type="NCBI Taxonomy" id="172907"/>
    <lineage>
        <taxon>Eukaryota</taxon>
        <taxon>Metazoa</taxon>
        <taxon>Chordata</taxon>
        <taxon>Craniata</taxon>
        <taxon>Vertebrata</taxon>
        <taxon>Euteleostomi</taxon>
        <taxon>Actinopterygii</taxon>
        <taxon>Neopterygii</taxon>
        <taxon>Teleostei</taxon>
        <taxon>Ostariophysi</taxon>
        <taxon>Cypriniformes</taxon>
        <taxon>Cyprinidae</taxon>
        <taxon>Labeoninae</taxon>
        <taxon>Labeonini</taxon>
        <taxon>Cirrhinus</taxon>
    </lineage>
</organism>
<keyword evidence="3" id="KW-1185">Reference proteome</keyword>
<sequence>MTVERRNDVTVMGLNTECLHLLDWKHETVNMQLSGKHEERLRAAISRDSLWGRTSRAELSCSINHRRLQTILHLGSVGSSPSHTNIKATAASCADSPQLE</sequence>
<gene>
    <name evidence="2" type="ORF">Q8A67_022978</name>
</gene>
<evidence type="ECO:0000313" key="2">
    <source>
        <dbReference type="EMBL" id="KAK2873081.1"/>
    </source>
</evidence>
<feature type="region of interest" description="Disordered" evidence="1">
    <location>
        <begin position="78"/>
        <end position="100"/>
    </location>
</feature>
<name>A0AA88P2R0_9TELE</name>
<accession>A0AA88P2R0</accession>
<evidence type="ECO:0000256" key="1">
    <source>
        <dbReference type="SAM" id="MobiDB-lite"/>
    </source>
</evidence>
<dbReference type="Proteomes" id="UP001187343">
    <property type="component" value="Unassembled WGS sequence"/>
</dbReference>
<proteinExistence type="predicted"/>
<dbReference type="AlphaFoldDB" id="A0AA88P2R0"/>
<dbReference type="EMBL" id="JAUYZG010000022">
    <property type="protein sequence ID" value="KAK2873081.1"/>
    <property type="molecule type" value="Genomic_DNA"/>
</dbReference>
<evidence type="ECO:0000313" key="3">
    <source>
        <dbReference type="Proteomes" id="UP001187343"/>
    </source>
</evidence>